<protein>
    <recommendedName>
        <fullName evidence="3">Reverse transcriptase Ty1/copia-type domain-containing protein</fullName>
    </recommendedName>
</protein>
<dbReference type="OrthoDB" id="42576at2759"/>
<sequence>DFAGLWGHEHPQDPHCVRSRTGFLINLSGCPVVWSSKLQSEIALSTMEAEYVALSTACRSLFPVVDLLREIGLCLDLPVDPASRLHIEVHEDNVGALTLGRLEPRRMTPRSKHYAVKYHWFRSQLGPRNVVLTKIASEDQLGDIFTKGLGAVQFKVLRKRIMGCASHPNTHSDPLTRCQAHLVRKTPSDSLTRTIHRAPPDLTPRRAPIALSAEPSVTIFFSVWPAETRARAS</sequence>
<feature type="non-terminal residue" evidence="1">
    <location>
        <position position="1"/>
    </location>
</feature>
<organism evidence="1 2">
    <name type="scientific">Thalassiosira oceanica</name>
    <name type="common">Marine diatom</name>
    <dbReference type="NCBI Taxonomy" id="159749"/>
    <lineage>
        <taxon>Eukaryota</taxon>
        <taxon>Sar</taxon>
        <taxon>Stramenopiles</taxon>
        <taxon>Ochrophyta</taxon>
        <taxon>Bacillariophyta</taxon>
        <taxon>Coscinodiscophyceae</taxon>
        <taxon>Thalassiosirophycidae</taxon>
        <taxon>Thalassiosirales</taxon>
        <taxon>Thalassiosiraceae</taxon>
        <taxon>Thalassiosira</taxon>
    </lineage>
</organism>
<dbReference type="AlphaFoldDB" id="K0RRU4"/>
<evidence type="ECO:0000313" key="2">
    <source>
        <dbReference type="Proteomes" id="UP000266841"/>
    </source>
</evidence>
<keyword evidence="2" id="KW-1185">Reference proteome</keyword>
<dbReference type="EMBL" id="AGNL01031114">
    <property type="protein sequence ID" value="EJK56553.1"/>
    <property type="molecule type" value="Genomic_DNA"/>
</dbReference>
<dbReference type="eggNOG" id="KOG0017">
    <property type="taxonomic scope" value="Eukaryota"/>
</dbReference>
<accession>K0RRU4</accession>
<evidence type="ECO:0008006" key="3">
    <source>
        <dbReference type="Google" id="ProtNLM"/>
    </source>
</evidence>
<dbReference type="CDD" id="cd09272">
    <property type="entry name" value="RNase_HI_RT_Ty1"/>
    <property type="match status" value="1"/>
</dbReference>
<dbReference type="OMA" id="MEENIHM"/>
<evidence type="ECO:0000313" key="1">
    <source>
        <dbReference type="EMBL" id="EJK56553.1"/>
    </source>
</evidence>
<gene>
    <name evidence="1" type="ORF">THAOC_23538</name>
</gene>
<reference evidence="1 2" key="1">
    <citation type="journal article" date="2012" name="Genome Biol.">
        <title>Genome and low-iron response of an oceanic diatom adapted to chronic iron limitation.</title>
        <authorList>
            <person name="Lommer M."/>
            <person name="Specht M."/>
            <person name="Roy A.S."/>
            <person name="Kraemer L."/>
            <person name="Andreson R."/>
            <person name="Gutowska M.A."/>
            <person name="Wolf J."/>
            <person name="Bergner S.V."/>
            <person name="Schilhabel M.B."/>
            <person name="Klostermeier U.C."/>
            <person name="Beiko R.G."/>
            <person name="Rosenstiel P."/>
            <person name="Hippler M."/>
            <person name="Laroche J."/>
        </authorList>
    </citation>
    <scope>NUCLEOTIDE SEQUENCE [LARGE SCALE GENOMIC DNA]</scope>
    <source>
        <strain evidence="1 2">CCMP1005</strain>
    </source>
</reference>
<name>K0RRU4_THAOC</name>
<dbReference type="Proteomes" id="UP000266841">
    <property type="component" value="Unassembled WGS sequence"/>
</dbReference>
<proteinExistence type="predicted"/>
<comment type="caution">
    <text evidence="1">The sequence shown here is derived from an EMBL/GenBank/DDBJ whole genome shotgun (WGS) entry which is preliminary data.</text>
</comment>